<reference evidence="3 4" key="1">
    <citation type="submission" date="2015-06" db="EMBL/GenBank/DDBJ databases">
        <title>Draft genome of the ant-associated black yeast Phialophora attae CBS 131958.</title>
        <authorList>
            <person name="Moreno L.F."/>
            <person name="Stielow B.J."/>
            <person name="de Hoog S."/>
            <person name="Vicente V.A."/>
            <person name="Weiss V.A."/>
            <person name="de Vries M."/>
            <person name="Cruz L.M."/>
            <person name="Souza E.M."/>
        </authorList>
    </citation>
    <scope>NUCLEOTIDE SEQUENCE [LARGE SCALE GENOMIC DNA]</scope>
    <source>
        <strain evidence="3 4">CBS 131958</strain>
    </source>
</reference>
<comment type="caution">
    <text evidence="3">The sequence shown here is derived from an EMBL/GenBank/DDBJ whole genome shotgun (WGS) entry which is preliminary data.</text>
</comment>
<dbReference type="PANTHER" id="PTHR12360">
    <property type="entry name" value="NUCLEAR TRANSCRIPTION FACTOR, X-BOX BINDING 1 NFX1"/>
    <property type="match status" value="1"/>
</dbReference>
<evidence type="ECO:0000313" key="4">
    <source>
        <dbReference type="Proteomes" id="UP000038010"/>
    </source>
</evidence>
<evidence type="ECO:0000259" key="2">
    <source>
        <dbReference type="PROSITE" id="PS51061"/>
    </source>
</evidence>
<dbReference type="GO" id="GO:0005634">
    <property type="term" value="C:nucleus"/>
    <property type="evidence" value="ECO:0007669"/>
    <property type="project" value="TreeGrafter"/>
</dbReference>
<keyword evidence="4" id="KW-1185">Reference proteome</keyword>
<dbReference type="GO" id="GO:0000977">
    <property type="term" value="F:RNA polymerase II transcription regulatory region sequence-specific DNA binding"/>
    <property type="evidence" value="ECO:0007669"/>
    <property type="project" value="TreeGrafter"/>
</dbReference>
<dbReference type="Gene3D" id="3.30.1370.50">
    <property type="entry name" value="R3H-like domain"/>
    <property type="match status" value="1"/>
</dbReference>
<evidence type="ECO:0000256" key="1">
    <source>
        <dbReference type="SAM" id="MobiDB-lite"/>
    </source>
</evidence>
<sequence>MIITCDCQRKKEEVRCNARAGVPIPSGRQTSLKCDDECARLARNKVLAEALRIPDGHTDDHVPYSTETLKMYLEDVPWAHKQEEIFRLFAADDEEKRFRFDPMKSRQRQFLHSLAEDFGFDTESVDPEPHRHIVLFKTPRFVSAPMKTLAQSARIRRAQLNVAAPVAAVVKEPEYNGFILRGLKFALTEDEISPVIKKAMPASTMDVYFLADEVALIPRGKIDLNAIQPTLSAAIISADLASSVLRSQLNMSGPEPKVLAVQTKSTPASNGGWSQVAAGMKRTTLVPAAPVGQKSVFTVLGTKTAERKREKEANEKMLRKVRKEEEVVVDDWEAEVDNEKADEPEPESSAVTMEQ</sequence>
<dbReference type="STRING" id="1664694.A0A0N1HPM3"/>
<dbReference type="SUPFAM" id="SSF82708">
    <property type="entry name" value="R3H domain"/>
    <property type="match status" value="1"/>
</dbReference>
<gene>
    <name evidence="3" type="ORF">AB675_3358</name>
</gene>
<dbReference type="InterPro" id="IPR001374">
    <property type="entry name" value="R3H_dom"/>
</dbReference>
<feature type="region of interest" description="Disordered" evidence="1">
    <location>
        <begin position="332"/>
        <end position="355"/>
    </location>
</feature>
<dbReference type="InterPro" id="IPR036867">
    <property type="entry name" value="R3H_dom_sf"/>
</dbReference>
<organism evidence="3 4">
    <name type="scientific">Cyphellophora attinorum</name>
    <dbReference type="NCBI Taxonomy" id="1664694"/>
    <lineage>
        <taxon>Eukaryota</taxon>
        <taxon>Fungi</taxon>
        <taxon>Dikarya</taxon>
        <taxon>Ascomycota</taxon>
        <taxon>Pezizomycotina</taxon>
        <taxon>Eurotiomycetes</taxon>
        <taxon>Chaetothyriomycetidae</taxon>
        <taxon>Chaetothyriales</taxon>
        <taxon>Cyphellophoraceae</taxon>
        <taxon>Cyphellophora</taxon>
    </lineage>
</organism>
<name>A0A0N1HPM3_9EURO</name>
<feature type="domain" description="R3H" evidence="2">
    <location>
        <begin position="76"/>
        <end position="139"/>
    </location>
</feature>
<dbReference type="PANTHER" id="PTHR12360:SF12">
    <property type="entry name" value="TRANSCRIPTIONAL REPRESSOR NF-X1"/>
    <property type="match status" value="1"/>
</dbReference>
<dbReference type="RefSeq" id="XP_017999677.1">
    <property type="nucleotide sequence ID" value="XM_018143402.1"/>
</dbReference>
<dbReference type="SMART" id="SM00393">
    <property type="entry name" value="R3H"/>
    <property type="match status" value="1"/>
</dbReference>
<proteinExistence type="predicted"/>
<dbReference type="GO" id="GO:0000981">
    <property type="term" value="F:DNA-binding transcription factor activity, RNA polymerase II-specific"/>
    <property type="evidence" value="ECO:0007669"/>
    <property type="project" value="TreeGrafter"/>
</dbReference>
<protein>
    <recommendedName>
        <fullName evidence="2">R3H domain-containing protein</fullName>
    </recommendedName>
</protein>
<dbReference type="Pfam" id="PF01424">
    <property type="entry name" value="R3H"/>
    <property type="match status" value="1"/>
</dbReference>
<dbReference type="PROSITE" id="PS51061">
    <property type="entry name" value="R3H"/>
    <property type="match status" value="1"/>
</dbReference>
<dbReference type="OrthoDB" id="6512771at2759"/>
<dbReference type="GeneID" id="28735282"/>
<dbReference type="FunFam" id="3.30.1370.50:FF:000006">
    <property type="entry name" value="NF-X1 finger transcription factor"/>
    <property type="match status" value="1"/>
</dbReference>
<dbReference type="VEuPathDB" id="FungiDB:AB675_3358"/>
<dbReference type="GO" id="GO:0000122">
    <property type="term" value="P:negative regulation of transcription by RNA polymerase II"/>
    <property type="evidence" value="ECO:0007669"/>
    <property type="project" value="TreeGrafter"/>
</dbReference>
<accession>A0A0N1HPM3</accession>
<evidence type="ECO:0000313" key="3">
    <source>
        <dbReference type="EMBL" id="KPI39714.1"/>
    </source>
</evidence>
<dbReference type="InterPro" id="IPR034078">
    <property type="entry name" value="NFX1_fam"/>
</dbReference>
<dbReference type="EMBL" id="LFJN01000014">
    <property type="protein sequence ID" value="KPI39714.1"/>
    <property type="molecule type" value="Genomic_DNA"/>
</dbReference>
<dbReference type="AlphaFoldDB" id="A0A0N1HPM3"/>
<dbReference type="Proteomes" id="UP000038010">
    <property type="component" value="Unassembled WGS sequence"/>
</dbReference>